<feature type="coiled-coil region" evidence="1">
    <location>
        <begin position="221"/>
        <end position="255"/>
    </location>
</feature>
<name>A0A8S1WS58_PAROT</name>
<organism evidence="4 5">
    <name type="scientific">Paramecium octaurelia</name>
    <dbReference type="NCBI Taxonomy" id="43137"/>
    <lineage>
        <taxon>Eukaryota</taxon>
        <taxon>Sar</taxon>
        <taxon>Alveolata</taxon>
        <taxon>Ciliophora</taxon>
        <taxon>Intramacronucleata</taxon>
        <taxon>Oligohymenophorea</taxon>
        <taxon>Peniculida</taxon>
        <taxon>Parameciidae</taxon>
        <taxon>Paramecium</taxon>
    </lineage>
</organism>
<proteinExistence type="predicted"/>
<keyword evidence="1" id="KW-0175">Coiled coil</keyword>
<gene>
    <name evidence="4" type="ORF">POCTA_138.1.T0990087</name>
</gene>
<feature type="domain" description="Myb-like" evidence="2">
    <location>
        <begin position="486"/>
        <end position="530"/>
    </location>
</feature>
<feature type="coiled-coil region" evidence="1">
    <location>
        <begin position="121"/>
        <end position="183"/>
    </location>
</feature>
<evidence type="ECO:0000259" key="3">
    <source>
        <dbReference type="PROSITE" id="PS51294"/>
    </source>
</evidence>
<feature type="domain" description="HTH myb-type" evidence="3">
    <location>
        <begin position="488"/>
        <end position="534"/>
    </location>
</feature>
<dbReference type="PROSITE" id="PS50090">
    <property type="entry name" value="MYB_LIKE"/>
    <property type="match status" value="1"/>
</dbReference>
<evidence type="ECO:0000259" key="2">
    <source>
        <dbReference type="PROSITE" id="PS50090"/>
    </source>
</evidence>
<keyword evidence="5" id="KW-1185">Reference proteome</keyword>
<dbReference type="InterPro" id="IPR001005">
    <property type="entry name" value="SANT/Myb"/>
</dbReference>
<dbReference type="InterPro" id="IPR017930">
    <property type="entry name" value="Myb_dom"/>
</dbReference>
<dbReference type="Pfam" id="PF00249">
    <property type="entry name" value="Myb_DNA-binding"/>
    <property type="match status" value="1"/>
</dbReference>
<dbReference type="EMBL" id="CAJJDP010000098">
    <property type="protein sequence ID" value="CAD8191205.1"/>
    <property type="molecule type" value="Genomic_DNA"/>
</dbReference>
<dbReference type="AlphaFoldDB" id="A0A8S1WS58"/>
<sequence length="598" mass="71243">MSTSSDFQPPSPSLSPSSQIKCYQEQLEKAHSMIDYLEVMLAEKQALKENFNSFNLPKSKSHMKKQSLCLDQIPQSIQIQQYVTPRETNQSMRFTSANMPSYISELQQKHQEILSSNKEKSTVKKLQIQEIQEKVQDLQDEIIICKERQKNTEIAKHQAEDVLEQIDDDILHAKLKLQQVKSQGEQIYETMLKLEDQEHDKKYYMGRTSTLKRKRSEIQPPNQIKNQLNQLKNEIEQLKQSKKEKEEYYAQKIREIEQQLDQRKTNESIPEDQLNASLSPDRQKVRVYKGKHALLQLTLNSDSCSRSYALRKSQENKLNSAFDFKQFDEHENVSIDSFKNKDKKNRTFCQFKWLPSEQQFKLFDLIQNYFLFLVFYTVLFAVRQYNINSTQFKVQAYYHVDDEIWQSNLEQQTECLNCFNSLKVEEQQVSLIHNYNQLMQREKRIPSKAWRYEEYSPPRRTTQTTNQKRRKRELSYYKIHKFSQNSQFTKEEDESILQYVKELGPKFVKIATYFPSKSYSMVKNRYYKHLRNQLIERKESQELNPNNIDTTQQLKNTLVKPDNEKIEELKQLITSINLFPEITEITKSFIGELQKHLL</sequence>
<comment type="caution">
    <text evidence="4">The sequence shown here is derived from an EMBL/GenBank/DDBJ whole genome shotgun (WGS) entry which is preliminary data.</text>
</comment>
<dbReference type="SMART" id="SM00717">
    <property type="entry name" value="SANT"/>
    <property type="match status" value="1"/>
</dbReference>
<dbReference type="PROSITE" id="PS51294">
    <property type="entry name" value="HTH_MYB"/>
    <property type="match status" value="1"/>
</dbReference>
<evidence type="ECO:0000313" key="4">
    <source>
        <dbReference type="EMBL" id="CAD8191205.1"/>
    </source>
</evidence>
<dbReference type="Proteomes" id="UP000683925">
    <property type="component" value="Unassembled WGS sequence"/>
</dbReference>
<evidence type="ECO:0000313" key="5">
    <source>
        <dbReference type="Proteomes" id="UP000683925"/>
    </source>
</evidence>
<accession>A0A8S1WS58</accession>
<evidence type="ECO:0000256" key="1">
    <source>
        <dbReference type="SAM" id="Coils"/>
    </source>
</evidence>
<reference evidence="4" key="1">
    <citation type="submission" date="2021-01" db="EMBL/GenBank/DDBJ databases">
        <authorList>
            <consortium name="Genoscope - CEA"/>
            <person name="William W."/>
        </authorList>
    </citation>
    <scope>NUCLEOTIDE SEQUENCE</scope>
</reference>
<dbReference type="CDD" id="cd00167">
    <property type="entry name" value="SANT"/>
    <property type="match status" value="1"/>
</dbReference>
<protein>
    <submittedName>
        <fullName evidence="4">Uncharacterized protein</fullName>
    </submittedName>
</protein>